<dbReference type="PROSITE" id="PS51257">
    <property type="entry name" value="PROKAR_LIPOPROTEIN"/>
    <property type="match status" value="1"/>
</dbReference>
<keyword evidence="2" id="KW-1185">Reference proteome</keyword>
<gene>
    <name evidence="1" type="ORF">H3Z83_06745</name>
</gene>
<dbReference type="GO" id="GO:0016788">
    <property type="term" value="F:hydrolase activity, acting on ester bonds"/>
    <property type="evidence" value="ECO:0007669"/>
    <property type="project" value="UniProtKB-ARBA"/>
</dbReference>
<dbReference type="EMBL" id="JACGLS010000002">
    <property type="protein sequence ID" value="MBA6156216.1"/>
    <property type="molecule type" value="Genomic_DNA"/>
</dbReference>
<comment type="caution">
    <text evidence="1">The sequence shown here is derived from an EMBL/GenBank/DDBJ whole genome shotgun (WGS) entry which is preliminary data.</text>
</comment>
<dbReference type="SUPFAM" id="SSF52266">
    <property type="entry name" value="SGNH hydrolase"/>
    <property type="match status" value="1"/>
</dbReference>
<dbReference type="RefSeq" id="WP_182124719.1">
    <property type="nucleotide sequence ID" value="NZ_JACGLS010000002.1"/>
</dbReference>
<evidence type="ECO:0000313" key="1">
    <source>
        <dbReference type="EMBL" id="MBA6156216.1"/>
    </source>
</evidence>
<accession>A0A839ANZ0</accession>
<name>A0A839ANZ0_9FLAO</name>
<reference evidence="1 2" key="1">
    <citation type="submission" date="2020-07" db="EMBL/GenBank/DDBJ databases">
        <title>Bacterium isolated from marine sediment.</title>
        <authorList>
            <person name="Shang D."/>
            <person name="Du Z.-J."/>
        </authorList>
    </citation>
    <scope>NUCLEOTIDE SEQUENCE [LARGE SCALE GENOMIC DNA]</scope>
    <source>
        <strain evidence="1 2">S7007</strain>
    </source>
</reference>
<dbReference type="Proteomes" id="UP000563906">
    <property type="component" value="Unassembled WGS sequence"/>
</dbReference>
<evidence type="ECO:0000313" key="2">
    <source>
        <dbReference type="Proteomes" id="UP000563906"/>
    </source>
</evidence>
<protein>
    <submittedName>
        <fullName evidence="1">G-D-S-L family lipolytic protein</fullName>
    </submittedName>
</protein>
<dbReference type="InterPro" id="IPR036514">
    <property type="entry name" value="SGNH_hydro_sf"/>
</dbReference>
<sequence>MKNTFKYTFLSALFLGFVACDTDDVYPPITDDTPINNIQLDAGSADFSNYVALGASFTAGFTDNALFIAGQENSFPNTMAKKFAMVGGGTFTQPLMNDNYGGLILFGNPVLTNPLDPESRIFTERLVFDGKLPAPLNELNPLAMSTTDFALNNPTGPFKNLGVPGAKSTHFIAPGYGNLTNFPAAANPYAIRVLGNSDTSLMAAFENEAPTFFTLSEFGGNDVLGYATSGGDGSNPITPDATFDFALNLVKEGLLRTGAKGVVANLPYITSLPHFTTVPHDALDPTTNAALASQVPLLNTVYGAINQIYAGAGEPERAIMFDATKGNPIVIFDEDATDLRAAITTTLSASPTFVPFVQSLGLPAAAAPLVAQLLGEQYGFARSATENDLFVLTSLSEIGEVDMTHAGSLIAQSGGLLPATLAGQFSAQGVTLPLADKWVLTPQEQEEIKTAVDSYNGKLKALADANGYAFVDFKAILQQASTTGLEFDNQNMNTSLITGGLVGLDGIHLTARGYALMANKMLEAIDVTYGSNFATAKDGLAKAENYPTNYSPALQ</sequence>
<dbReference type="AlphaFoldDB" id="A0A839ANZ0"/>
<dbReference type="Gene3D" id="3.40.50.1110">
    <property type="entry name" value="SGNH hydrolase"/>
    <property type="match status" value="1"/>
</dbReference>
<organism evidence="1 2">
    <name type="scientific">Tenacibaculum pelagium</name>
    <dbReference type="NCBI Taxonomy" id="2759527"/>
    <lineage>
        <taxon>Bacteria</taxon>
        <taxon>Pseudomonadati</taxon>
        <taxon>Bacteroidota</taxon>
        <taxon>Flavobacteriia</taxon>
        <taxon>Flavobacteriales</taxon>
        <taxon>Flavobacteriaceae</taxon>
        <taxon>Tenacibaculum</taxon>
    </lineage>
</organism>
<proteinExistence type="predicted"/>